<evidence type="ECO:0000313" key="1">
    <source>
        <dbReference type="EMBL" id="EFO96093.1"/>
    </source>
</evidence>
<reference evidence="1" key="1">
    <citation type="submission" date="2007-07" db="EMBL/GenBank/DDBJ databases">
        <title>PCAP assembly of the Caenorhabditis remanei genome.</title>
        <authorList>
            <consortium name="The Caenorhabditis remanei Sequencing Consortium"/>
            <person name="Wilson R.K."/>
        </authorList>
    </citation>
    <scope>NUCLEOTIDE SEQUENCE [LARGE SCALE GENOMIC DNA]</scope>
    <source>
        <strain evidence="1">PB4641</strain>
    </source>
</reference>
<keyword evidence="2" id="KW-1185">Reference proteome</keyword>
<sequence length="40" mass="4393">MNAKTGWATRKISSRPKQAVGGYSLLYIDGNEKSHNQDIG</sequence>
<gene>
    <name evidence="1" type="ORF">CRE_18228</name>
</gene>
<dbReference type="EMBL" id="DS268637">
    <property type="protein sequence ID" value="EFO96093.1"/>
    <property type="molecule type" value="Genomic_DNA"/>
</dbReference>
<dbReference type="Proteomes" id="UP000008281">
    <property type="component" value="Unassembled WGS sequence"/>
</dbReference>
<dbReference type="AlphaFoldDB" id="E3NFG9"/>
<protein>
    <submittedName>
        <fullName evidence="1">Uncharacterized protein</fullName>
    </submittedName>
</protein>
<accession>E3NFG9</accession>
<name>E3NFG9_CAERE</name>
<proteinExistence type="predicted"/>
<organism evidence="2">
    <name type="scientific">Caenorhabditis remanei</name>
    <name type="common">Caenorhabditis vulgaris</name>
    <dbReference type="NCBI Taxonomy" id="31234"/>
    <lineage>
        <taxon>Eukaryota</taxon>
        <taxon>Metazoa</taxon>
        <taxon>Ecdysozoa</taxon>
        <taxon>Nematoda</taxon>
        <taxon>Chromadorea</taxon>
        <taxon>Rhabditida</taxon>
        <taxon>Rhabditina</taxon>
        <taxon>Rhabditomorpha</taxon>
        <taxon>Rhabditoidea</taxon>
        <taxon>Rhabditidae</taxon>
        <taxon>Peloderinae</taxon>
        <taxon>Caenorhabditis</taxon>
    </lineage>
</organism>
<dbReference type="OrthoDB" id="10071882at2759"/>
<dbReference type="HOGENOM" id="CLU_3299894_0_0_1"/>
<dbReference type="InParanoid" id="E3NFG9"/>
<evidence type="ECO:0000313" key="2">
    <source>
        <dbReference type="Proteomes" id="UP000008281"/>
    </source>
</evidence>